<dbReference type="InterPro" id="IPR019734">
    <property type="entry name" value="TPR_rpt"/>
</dbReference>
<dbReference type="SMART" id="SM00028">
    <property type="entry name" value="TPR"/>
    <property type="match status" value="8"/>
</dbReference>
<dbReference type="Pfam" id="PF13424">
    <property type="entry name" value="TPR_12"/>
    <property type="match status" value="3"/>
</dbReference>
<evidence type="ECO:0000259" key="3">
    <source>
        <dbReference type="Pfam" id="PF00931"/>
    </source>
</evidence>
<dbReference type="PANTHER" id="PTHR47691:SF3">
    <property type="entry name" value="HTH-TYPE TRANSCRIPTIONAL REGULATOR RV0890C-RELATED"/>
    <property type="match status" value="1"/>
</dbReference>
<dbReference type="InterPro" id="IPR002182">
    <property type="entry name" value="NB-ARC"/>
</dbReference>
<evidence type="ECO:0000313" key="5">
    <source>
        <dbReference type="Proteomes" id="UP000236732"/>
    </source>
</evidence>
<dbReference type="PANTHER" id="PTHR47691">
    <property type="entry name" value="REGULATOR-RELATED"/>
    <property type="match status" value="1"/>
</dbReference>
<dbReference type="OrthoDB" id="5521887at2"/>
<evidence type="ECO:0000313" key="4">
    <source>
        <dbReference type="EMBL" id="SEH02571.1"/>
    </source>
</evidence>
<evidence type="ECO:0000256" key="1">
    <source>
        <dbReference type="PROSITE-ProRule" id="PRU00339"/>
    </source>
</evidence>
<dbReference type="GO" id="GO:0043531">
    <property type="term" value="F:ADP binding"/>
    <property type="evidence" value="ECO:0007669"/>
    <property type="project" value="InterPro"/>
</dbReference>
<sequence length="864" mass="94175">MSGDDQPQVRIDTHADGQARQYIAAGDQHIHQLSPPVSPEMRTLPRDMVAFTGREEELRHLTTAAAQSTGIVAIHAIDGMPGVGKTALAVRVAHLLAASYPDGQLFVDLYAHTPNVPAADPGETLGRLLARTGMDPCQIPDDLGERAARWRSRLADKKVLLILDDATGHAQVEPLLPGAPNCLVLITSRSRMIGLDGAESLNLATLPPEQAITLFTRLAGRGTLTRADAEAVADLVHLCGHLPLAITVLAGRIAHKRAWPLHAFATEFAAATDRLGELEAGDRAVRAAFDMSYQHLPADRQRLYRHLGLHPGPDIDLYAAAALADIPLAQTRRELEALYVDHLLDEPGPGRYRLHDLLRAYTRDLATACETAEQRERATDRLLAYYTRTAQTADSHLTRTPYPALPPAAPDPASDGPDLAERDTALAWMRTEHANLLACLEHATNQSLPHPLIELTAAMAAYLRQEGPWQQAATLHHTAANAAHMQHDPAAEATALRHLADIRYLTGEYAQAVSLFERTLKLHELLGDHLGQAHILNNLGWVQRMTGEYTQAADLLKRALTLYDQLGHQLGQAHTLTDLGRVWRVIGKYTQAADLFERALTLYDQLGDHLGQAHALNGLGWVRRVTGEYLQAADLHERALALFEQLGDRLGKAHALTDLGRPLRITGDYAQAADLFERALALYEQLGNRSGQAHALNALGRTRHLTGKYTQAADLHERALALYEQLGNRLGQANAMQQLGCLLTRTGKHPAAADLLKRALALFRQVGDPQGEAEALNHTGALLAACAGPEQAAQMYRQALNLARQIESPLDEAHALEGVARCAAATADRKVAVTELRRAVEIYRRLGVPEETTAAEYLATLTTI</sequence>
<organism evidence="4 5">
    <name type="scientific">Nonomuraea solani</name>
    <dbReference type="NCBI Taxonomy" id="1144553"/>
    <lineage>
        <taxon>Bacteria</taxon>
        <taxon>Bacillati</taxon>
        <taxon>Actinomycetota</taxon>
        <taxon>Actinomycetes</taxon>
        <taxon>Streptosporangiales</taxon>
        <taxon>Streptosporangiaceae</taxon>
        <taxon>Nonomuraea</taxon>
    </lineage>
</organism>
<reference evidence="4 5" key="1">
    <citation type="submission" date="2016-10" db="EMBL/GenBank/DDBJ databases">
        <authorList>
            <person name="de Groot N.N."/>
        </authorList>
    </citation>
    <scope>NUCLEOTIDE SEQUENCE [LARGE SCALE GENOMIC DNA]</scope>
    <source>
        <strain evidence="4 5">CGMCC 4.7037</strain>
    </source>
</reference>
<dbReference type="Proteomes" id="UP000236732">
    <property type="component" value="Unassembled WGS sequence"/>
</dbReference>
<dbReference type="RefSeq" id="WP_103963599.1">
    <property type="nucleotide sequence ID" value="NZ_FNVT01000027.1"/>
</dbReference>
<dbReference type="AlphaFoldDB" id="A0A1H6EZM7"/>
<feature type="region of interest" description="Disordered" evidence="2">
    <location>
        <begin position="397"/>
        <end position="419"/>
    </location>
</feature>
<dbReference type="Gene3D" id="3.40.50.300">
    <property type="entry name" value="P-loop containing nucleotide triphosphate hydrolases"/>
    <property type="match status" value="1"/>
</dbReference>
<name>A0A1H6EZM7_9ACTN</name>
<accession>A0A1H6EZM7</accession>
<gene>
    <name evidence="4" type="ORF">SAMN05444920_127110</name>
</gene>
<feature type="repeat" description="TPR" evidence="1">
    <location>
        <begin position="573"/>
        <end position="606"/>
    </location>
</feature>
<feature type="repeat" description="TPR" evidence="1">
    <location>
        <begin position="493"/>
        <end position="526"/>
    </location>
</feature>
<dbReference type="SUPFAM" id="SSF48452">
    <property type="entry name" value="TPR-like"/>
    <property type="match status" value="2"/>
</dbReference>
<dbReference type="Pfam" id="PF13374">
    <property type="entry name" value="TPR_10"/>
    <property type="match status" value="1"/>
</dbReference>
<dbReference type="PROSITE" id="PS50005">
    <property type="entry name" value="TPR"/>
    <property type="match status" value="4"/>
</dbReference>
<feature type="domain" description="NB-ARC" evidence="3">
    <location>
        <begin position="72"/>
        <end position="222"/>
    </location>
</feature>
<dbReference type="InterPro" id="IPR027417">
    <property type="entry name" value="P-loop_NTPase"/>
</dbReference>
<dbReference type="EMBL" id="FNVT01000027">
    <property type="protein sequence ID" value="SEH02571.1"/>
    <property type="molecule type" value="Genomic_DNA"/>
</dbReference>
<keyword evidence="5" id="KW-1185">Reference proteome</keyword>
<keyword evidence="1" id="KW-0802">TPR repeat</keyword>
<proteinExistence type="predicted"/>
<dbReference type="Gene3D" id="1.25.40.10">
    <property type="entry name" value="Tetratricopeptide repeat domain"/>
    <property type="match status" value="2"/>
</dbReference>
<evidence type="ECO:0000256" key="2">
    <source>
        <dbReference type="SAM" id="MobiDB-lite"/>
    </source>
</evidence>
<protein>
    <submittedName>
        <fullName evidence="4">Tetratricopeptide repeat-containing protein</fullName>
    </submittedName>
</protein>
<dbReference type="Pfam" id="PF00931">
    <property type="entry name" value="NB-ARC"/>
    <property type="match status" value="1"/>
</dbReference>
<feature type="repeat" description="TPR" evidence="1">
    <location>
        <begin position="533"/>
        <end position="566"/>
    </location>
</feature>
<dbReference type="SUPFAM" id="SSF52540">
    <property type="entry name" value="P-loop containing nucleoside triphosphate hydrolases"/>
    <property type="match status" value="1"/>
</dbReference>
<dbReference type="InterPro" id="IPR011990">
    <property type="entry name" value="TPR-like_helical_dom_sf"/>
</dbReference>
<dbReference type="PRINTS" id="PR00364">
    <property type="entry name" value="DISEASERSIST"/>
</dbReference>
<feature type="repeat" description="TPR" evidence="1">
    <location>
        <begin position="653"/>
        <end position="686"/>
    </location>
</feature>